<evidence type="ECO:0000313" key="8">
    <source>
        <dbReference type="Proteomes" id="UP000275777"/>
    </source>
</evidence>
<evidence type="ECO:0000313" key="7">
    <source>
        <dbReference type="EMBL" id="VEB41703.1"/>
    </source>
</evidence>
<comment type="cofactor">
    <cofactor evidence="1">
        <name>Mg(2+)</name>
        <dbReference type="ChEBI" id="CHEBI:18420"/>
    </cofactor>
</comment>
<organism evidence="7 8">
    <name type="scientific">Chromobacterium violaceum</name>
    <dbReference type="NCBI Taxonomy" id="536"/>
    <lineage>
        <taxon>Bacteria</taxon>
        <taxon>Pseudomonadati</taxon>
        <taxon>Pseudomonadota</taxon>
        <taxon>Betaproteobacteria</taxon>
        <taxon>Neisseriales</taxon>
        <taxon>Chromobacteriaceae</taxon>
        <taxon>Chromobacterium</taxon>
    </lineage>
</organism>
<dbReference type="GO" id="GO:0016791">
    <property type="term" value="F:phosphatase activity"/>
    <property type="evidence" value="ECO:0007669"/>
    <property type="project" value="UniProtKB-ARBA"/>
</dbReference>
<dbReference type="SFLD" id="SFLDG01140">
    <property type="entry name" value="C2.B:_Phosphomannomutase_and_P"/>
    <property type="match status" value="1"/>
</dbReference>
<evidence type="ECO:0000256" key="5">
    <source>
        <dbReference type="ARBA" id="ARBA00034778"/>
    </source>
</evidence>
<dbReference type="SFLD" id="SFLDS00003">
    <property type="entry name" value="Haloacid_Dehalogenase"/>
    <property type="match status" value="1"/>
</dbReference>
<comment type="similarity">
    <text evidence="5">Belongs to the HAD-like hydrolase superfamily. Cof family.</text>
</comment>
<dbReference type="CDD" id="cd07516">
    <property type="entry name" value="HAD_Pase"/>
    <property type="match status" value="1"/>
</dbReference>
<evidence type="ECO:0000256" key="6">
    <source>
        <dbReference type="SAM" id="MobiDB-lite"/>
    </source>
</evidence>
<dbReference type="InterPro" id="IPR000150">
    <property type="entry name" value="Cof"/>
</dbReference>
<sequence length="296" mass="32424">MRLIVSDLDGTLLDKDARLADETRAALQAAVARGVALAVATGRHERQVRKLWPRDLPPVPVISANGARIHLADGTLLHQSRLSPALLARLLRPELIRETELGVYRDDCIMAYHSRREYSHYTGEVTEIEDLAGFKAEDVSKVIFCGTPEQLKAVEADIARELGDEVSMTYSHICYLEVMAPGVHKGSALRRLLDHLDIAAEDCAAFGDNLNDAEMLALAGLPHVMGNAHPELKRRLPGAPVIGDHDQAGVARQLRLCWAESADRASPSTWAKAPDADSTSSTTRRRSAGSGVYWRR</sequence>
<reference evidence="7 8" key="1">
    <citation type="submission" date="2018-12" db="EMBL/GenBank/DDBJ databases">
        <authorList>
            <consortium name="Pathogen Informatics"/>
        </authorList>
    </citation>
    <scope>NUCLEOTIDE SEQUENCE [LARGE SCALE GENOMIC DNA]</scope>
    <source>
        <strain evidence="7 8">NCTC9695</strain>
    </source>
</reference>
<gene>
    <name evidence="7" type="primary">cof_2</name>
    <name evidence="7" type="ORF">NCTC9695_02136</name>
</gene>
<keyword evidence="2" id="KW-0479">Metal-binding</keyword>
<evidence type="ECO:0000256" key="1">
    <source>
        <dbReference type="ARBA" id="ARBA00001946"/>
    </source>
</evidence>
<protein>
    <submittedName>
        <fullName evidence="7">HMP-PP phosphatase</fullName>
        <ecNumber evidence="7">3.6.1.-</ecNumber>
    </submittedName>
</protein>
<dbReference type="Pfam" id="PF08282">
    <property type="entry name" value="Hydrolase_3"/>
    <property type="match status" value="1"/>
</dbReference>
<dbReference type="InterPro" id="IPR023214">
    <property type="entry name" value="HAD_sf"/>
</dbReference>
<dbReference type="PROSITE" id="PS01229">
    <property type="entry name" value="COF_2"/>
    <property type="match status" value="1"/>
</dbReference>
<dbReference type="InterPro" id="IPR006379">
    <property type="entry name" value="HAD-SF_hydro_IIB"/>
</dbReference>
<dbReference type="PANTHER" id="PTHR47267">
    <property type="match status" value="1"/>
</dbReference>
<dbReference type="Gene3D" id="3.40.50.1000">
    <property type="entry name" value="HAD superfamily/HAD-like"/>
    <property type="match status" value="1"/>
</dbReference>
<proteinExistence type="inferred from homology"/>
<feature type="region of interest" description="Disordered" evidence="6">
    <location>
        <begin position="268"/>
        <end position="296"/>
    </location>
</feature>
<dbReference type="Gene3D" id="3.30.1240.10">
    <property type="match status" value="1"/>
</dbReference>
<keyword evidence="4" id="KW-0460">Magnesium</keyword>
<evidence type="ECO:0000256" key="3">
    <source>
        <dbReference type="ARBA" id="ARBA00022801"/>
    </source>
</evidence>
<name>A0A3S4LGF9_CHRVL</name>
<dbReference type="SUPFAM" id="SSF56784">
    <property type="entry name" value="HAD-like"/>
    <property type="match status" value="1"/>
</dbReference>
<evidence type="ECO:0000256" key="2">
    <source>
        <dbReference type="ARBA" id="ARBA00022723"/>
    </source>
</evidence>
<dbReference type="NCBIfam" id="TIGR01484">
    <property type="entry name" value="HAD-SF-IIB"/>
    <property type="match status" value="1"/>
</dbReference>
<dbReference type="InterPro" id="IPR036412">
    <property type="entry name" value="HAD-like_sf"/>
</dbReference>
<dbReference type="NCBIfam" id="TIGR00099">
    <property type="entry name" value="Cof-subfamily"/>
    <property type="match status" value="1"/>
</dbReference>
<dbReference type="EMBL" id="LR134182">
    <property type="protein sequence ID" value="VEB41703.1"/>
    <property type="molecule type" value="Genomic_DNA"/>
</dbReference>
<dbReference type="Proteomes" id="UP000275777">
    <property type="component" value="Chromosome"/>
</dbReference>
<dbReference type="PANTHER" id="PTHR47267:SF4">
    <property type="entry name" value="PYRIDOXAL PHOSPHATE PHOSPHATASE YIGL"/>
    <property type="match status" value="1"/>
</dbReference>
<evidence type="ECO:0000256" key="4">
    <source>
        <dbReference type="ARBA" id="ARBA00022842"/>
    </source>
</evidence>
<dbReference type="EC" id="3.6.1.-" evidence="7"/>
<dbReference type="AlphaFoldDB" id="A0A3S4LGF9"/>
<accession>A0A3S4LGF9</accession>
<keyword evidence="3 7" id="KW-0378">Hydrolase</keyword>
<dbReference type="GO" id="GO:0046872">
    <property type="term" value="F:metal ion binding"/>
    <property type="evidence" value="ECO:0007669"/>
    <property type="project" value="UniProtKB-KW"/>
</dbReference>